<gene>
    <name evidence="2" type="ORF">ZIOFF_051148</name>
</gene>
<organism evidence="2 3">
    <name type="scientific">Zingiber officinale</name>
    <name type="common">Ginger</name>
    <name type="synonym">Amomum zingiber</name>
    <dbReference type="NCBI Taxonomy" id="94328"/>
    <lineage>
        <taxon>Eukaryota</taxon>
        <taxon>Viridiplantae</taxon>
        <taxon>Streptophyta</taxon>
        <taxon>Embryophyta</taxon>
        <taxon>Tracheophyta</taxon>
        <taxon>Spermatophyta</taxon>
        <taxon>Magnoliopsida</taxon>
        <taxon>Liliopsida</taxon>
        <taxon>Zingiberales</taxon>
        <taxon>Zingiberaceae</taxon>
        <taxon>Zingiber</taxon>
    </lineage>
</organism>
<protein>
    <submittedName>
        <fullName evidence="2">Uncharacterized protein</fullName>
    </submittedName>
</protein>
<sequence length="279" mass="30961">MPFRLSDPTVETTAAKTAACDGVVEADHVPASSHPTRPWKVFIKNNTKTGHYRTVWHQGDLVNNLGTIARSGTKEKSVARQEQQPRALPSPKGVSFGRGCLPISVLNPTCEKDHLWLISRLIFSFRRLIWLLEQECRLIPLGGGDDMAEGSDVRAWEELIPDALGLIFRDLPLQEILTVIPRCWFPSEVLVRLKRLDLSLSDPDQYALIASDSFVKENVAAPKLNERILSSLSKRSVAAHPWHDLETGKETPLCSMCLQISSTPELKLMKCGSSGLNAC</sequence>
<comment type="caution">
    <text evidence="2">The sequence shown here is derived from an EMBL/GenBank/DDBJ whole genome shotgun (WGS) entry which is preliminary data.</text>
</comment>
<dbReference type="EMBL" id="JACMSC010000014">
    <property type="protein sequence ID" value="KAG6489867.1"/>
    <property type="molecule type" value="Genomic_DNA"/>
</dbReference>
<feature type="region of interest" description="Disordered" evidence="1">
    <location>
        <begin position="72"/>
        <end position="91"/>
    </location>
</feature>
<dbReference type="AlphaFoldDB" id="A0A8J5FI82"/>
<evidence type="ECO:0000313" key="3">
    <source>
        <dbReference type="Proteomes" id="UP000734854"/>
    </source>
</evidence>
<proteinExistence type="predicted"/>
<accession>A0A8J5FI82</accession>
<reference evidence="2 3" key="1">
    <citation type="submission" date="2020-08" db="EMBL/GenBank/DDBJ databases">
        <title>Plant Genome Project.</title>
        <authorList>
            <person name="Zhang R.-G."/>
        </authorList>
    </citation>
    <scope>NUCLEOTIDE SEQUENCE [LARGE SCALE GENOMIC DNA]</scope>
    <source>
        <tissue evidence="2">Rhizome</tissue>
    </source>
</reference>
<evidence type="ECO:0000256" key="1">
    <source>
        <dbReference type="SAM" id="MobiDB-lite"/>
    </source>
</evidence>
<dbReference type="Proteomes" id="UP000734854">
    <property type="component" value="Unassembled WGS sequence"/>
</dbReference>
<keyword evidence="3" id="KW-1185">Reference proteome</keyword>
<evidence type="ECO:0000313" key="2">
    <source>
        <dbReference type="EMBL" id="KAG6489867.1"/>
    </source>
</evidence>
<name>A0A8J5FI82_ZINOF</name>